<feature type="compositionally biased region" description="Polar residues" evidence="1">
    <location>
        <begin position="14"/>
        <end position="27"/>
    </location>
</feature>
<keyword evidence="4" id="KW-1185">Reference proteome</keyword>
<accession>A0A1L7XLM8</accession>
<feature type="compositionally biased region" description="Acidic residues" evidence="1">
    <location>
        <begin position="132"/>
        <end position="142"/>
    </location>
</feature>
<evidence type="ECO:0000256" key="1">
    <source>
        <dbReference type="SAM" id="MobiDB-lite"/>
    </source>
</evidence>
<evidence type="ECO:0000256" key="2">
    <source>
        <dbReference type="SAM" id="Phobius"/>
    </source>
</evidence>
<feature type="region of interest" description="Disordered" evidence="1">
    <location>
        <begin position="63"/>
        <end position="196"/>
    </location>
</feature>
<evidence type="ECO:0000313" key="3">
    <source>
        <dbReference type="EMBL" id="CZR65918.1"/>
    </source>
</evidence>
<proteinExistence type="predicted"/>
<organism evidence="3 4">
    <name type="scientific">Phialocephala subalpina</name>
    <dbReference type="NCBI Taxonomy" id="576137"/>
    <lineage>
        <taxon>Eukaryota</taxon>
        <taxon>Fungi</taxon>
        <taxon>Dikarya</taxon>
        <taxon>Ascomycota</taxon>
        <taxon>Pezizomycotina</taxon>
        <taxon>Leotiomycetes</taxon>
        <taxon>Helotiales</taxon>
        <taxon>Mollisiaceae</taxon>
        <taxon>Phialocephala</taxon>
        <taxon>Phialocephala fortinii species complex</taxon>
    </lineage>
</organism>
<feature type="region of interest" description="Disordered" evidence="1">
    <location>
        <begin position="1"/>
        <end position="40"/>
    </location>
</feature>
<keyword evidence="2" id="KW-0812">Transmembrane</keyword>
<keyword evidence="2" id="KW-0472">Membrane</keyword>
<feature type="compositionally biased region" description="Acidic residues" evidence="1">
    <location>
        <begin position="99"/>
        <end position="108"/>
    </location>
</feature>
<dbReference type="OrthoDB" id="5413188at2759"/>
<protein>
    <submittedName>
        <fullName evidence="3">Uncharacterized protein</fullName>
    </submittedName>
</protein>
<dbReference type="STRING" id="576137.A0A1L7XLM8"/>
<dbReference type="AlphaFoldDB" id="A0A1L7XLM8"/>
<feature type="region of interest" description="Disordered" evidence="1">
    <location>
        <begin position="252"/>
        <end position="309"/>
    </location>
</feature>
<dbReference type="Proteomes" id="UP000184330">
    <property type="component" value="Unassembled WGS sequence"/>
</dbReference>
<reference evidence="3 4" key="1">
    <citation type="submission" date="2016-03" db="EMBL/GenBank/DDBJ databases">
        <authorList>
            <person name="Ploux O."/>
        </authorList>
    </citation>
    <scope>NUCLEOTIDE SEQUENCE [LARGE SCALE GENOMIC DNA]</scope>
    <source>
        <strain evidence="3 4">UAMH 11012</strain>
    </source>
</reference>
<sequence length="397" mass="42870">MPPPNNLSRHDSEYISQSRSPRNTDNMARSGVPPRLRNDESWVEIASQPSSSSLSSIGDEIVTTGLRVQHDPNSRRRRRVAGPSHISLEARQTSTSSQEEYEESESEEDRVMTSSNEHIVPARSIPRVEYDAGSDSDDDDENATALGRRTDDGPAFTPQPNAFSHPPRQQGGSYFPPHAHSRQPYPPRPTRQHSSYNNQADHDAALRASLTTLLSIGAAAARGLPKREQGNTMTSNEPMGLRFVPESELMAPNPAAANTSRPLTPSTRARSSPSISSREEAAAVAEKGKRKANQSRPTGTTEKVRASKKKRTQVDYAEEGLLSPTSLFWAMSAGVVVLVFGAGFVIGREVGRQEAMAGLNGSTLVDGGSCGREVARSSTGTLRRFKWGIGTGSGIVA</sequence>
<evidence type="ECO:0000313" key="4">
    <source>
        <dbReference type="Proteomes" id="UP000184330"/>
    </source>
</evidence>
<dbReference type="EMBL" id="FJOG01000033">
    <property type="protein sequence ID" value="CZR65918.1"/>
    <property type="molecule type" value="Genomic_DNA"/>
</dbReference>
<name>A0A1L7XLM8_9HELO</name>
<gene>
    <name evidence="3" type="ORF">PAC_15818</name>
</gene>
<keyword evidence="2" id="KW-1133">Transmembrane helix</keyword>
<feature type="transmembrane region" description="Helical" evidence="2">
    <location>
        <begin position="327"/>
        <end position="346"/>
    </location>
</feature>
<feature type="compositionally biased region" description="Low complexity" evidence="1">
    <location>
        <begin position="259"/>
        <end position="276"/>
    </location>
</feature>